<organism evidence="1 2">
    <name type="scientific">Pluteus cervinus</name>
    <dbReference type="NCBI Taxonomy" id="181527"/>
    <lineage>
        <taxon>Eukaryota</taxon>
        <taxon>Fungi</taxon>
        <taxon>Dikarya</taxon>
        <taxon>Basidiomycota</taxon>
        <taxon>Agaricomycotina</taxon>
        <taxon>Agaricomycetes</taxon>
        <taxon>Agaricomycetidae</taxon>
        <taxon>Agaricales</taxon>
        <taxon>Pluteineae</taxon>
        <taxon>Pluteaceae</taxon>
        <taxon>Pluteus</taxon>
    </lineage>
</organism>
<reference evidence="1 2" key="1">
    <citation type="journal article" date="2019" name="Nat. Ecol. Evol.">
        <title>Megaphylogeny resolves global patterns of mushroom evolution.</title>
        <authorList>
            <person name="Varga T."/>
            <person name="Krizsan K."/>
            <person name="Foldi C."/>
            <person name="Dima B."/>
            <person name="Sanchez-Garcia M."/>
            <person name="Sanchez-Ramirez S."/>
            <person name="Szollosi G.J."/>
            <person name="Szarkandi J.G."/>
            <person name="Papp V."/>
            <person name="Albert L."/>
            <person name="Andreopoulos W."/>
            <person name="Angelini C."/>
            <person name="Antonin V."/>
            <person name="Barry K.W."/>
            <person name="Bougher N.L."/>
            <person name="Buchanan P."/>
            <person name="Buyck B."/>
            <person name="Bense V."/>
            <person name="Catcheside P."/>
            <person name="Chovatia M."/>
            <person name="Cooper J."/>
            <person name="Damon W."/>
            <person name="Desjardin D."/>
            <person name="Finy P."/>
            <person name="Geml J."/>
            <person name="Haridas S."/>
            <person name="Hughes K."/>
            <person name="Justo A."/>
            <person name="Karasinski D."/>
            <person name="Kautmanova I."/>
            <person name="Kiss B."/>
            <person name="Kocsube S."/>
            <person name="Kotiranta H."/>
            <person name="LaButti K.M."/>
            <person name="Lechner B.E."/>
            <person name="Liimatainen K."/>
            <person name="Lipzen A."/>
            <person name="Lukacs Z."/>
            <person name="Mihaltcheva S."/>
            <person name="Morgado L.N."/>
            <person name="Niskanen T."/>
            <person name="Noordeloos M.E."/>
            <person name="Ohm R.A."/>
            <person name="Ortiz-Santana B."/>
            <person name="Ovrebo C."/>
            <person name="Racz N."/>
            <person name="Riley R."/>
            <person name="Savchenko A."/>
            <person name="Shiryaev A."/>
            <person name="Soop K."/>
            <person name="Spirin V."/>
            <person name="Szebenyi C."/>
            <person name="Tomsovsky M."/>
            <person name="Tulloss R.E."/>
            <person name="Uehling J."/>
            <person name="Grigoriev I.V."/>
            <person name="Vagvolgyi C."/>
            <person name="Papp T."/>
            <person name="Martin F.M."/>
            <person name="Miettinen O."/>
            <person name="Hibbett D.S."/>
            <person name="Nagy L.G."/>
        </authorList>
    </citation>
    <scope>NUCLEOTIDE SEQUENCE [LARGE SCALE GENOMIC DNA]</scope>
    <source>
        <strain evidence="1 2">NL-1719</strain>
    </source>
</reference>
<feature type="non-terminal residue" evidence="1">
    <location>
        <position position="1"/>
    </location>
</feature>
<accession>A0ACD3A5P6</accession>
<keyword evidence="1" id="KW-0346">Stress response</keyword>
<keyword evidence="2" id="KW-1185">Reference proteome</keyword>
<proteinExistence type="predicted"/>
<dbReference type="EMBL" id="ML208739">
    <property type="protein sequence ID" value="TFK60725.1"/>
    <property type="molecule type" value="Genomic_DNA"/>
</dbReference>
<name>A0ACD3A5P6_9AGAR</name>
<sequence length="104" mass="12049">VQRDSRVEIITNDQGHRITPSWVSFTDDDIGDAAKNAYHHNPQNTVFDAKRLIGRKVDNQDVKRDMKHWLFKVKEKNGKPAIVVQHKGQDHEFTAEEISAMRSR</sequence>
<gene>
    <name evidence="1" type="ORF">BDN72DRAFT_938139</name>
</gene>
<evidence type="ECO:0000313" key="1">
    <source>
        <dbReference type="EMBL" id="TFK60725.1"/>
    </source>
</evidence>
<evidence type="ECO:0000313" key="2">
    <source>
        <dbReference type="Proteomes" id="UP000308600"/>
    </source>
</evidence>
<dbReference type="Proteomes" id="UP000308600">
    <property type="component" value="Unassembled WGS sequence"/>
</dbReference>
<protein>
    <submittedName>
        <fullName evidence="1">Heat shock protein 70</fullName>
    </submittedName>
</protein>